<comment type="caution">
    <text evidence="3">The sequence shown here is derived from an EMBL/GenBank/DDBJ whole genome shotgun (WGS) entry which is preliminary data.</text>
</comment>
<protein>
    <submittedName>
        <fullName evidence="3">Uncharacterized protein</fullName>
    </submittedName>
</protein>
<feature type="compositionally biased region" description="Basic and acidic residues" evidence="2">
    <location>
        <begin position="161"/>
        <end position="171"/>
    </location>
</feature>
<evidence type="ECO:0000256" key="2">
    <source>
        <dbReference type="SAM" id="MobiDB-lite"/>
    </source>
</evidence>
<name>A0A8H4ZRM5_9HYPO</name>
<accession>A0A8H4ZRM5</accession>
<keyword evidence="1" id="KW-0175">Coiled coil</keyword>
<feature type="region of interest" description="Disordered" evidence="2">
    <location>
        <begin position="161"/>
        <end position="204"/>
    </location>
</feature>
<keyword evidence="4" id="KW-1185">Reference proteome</keyword>
<reference evidence="3 4" key="1">
    <citation type="journal article" date="2020" name="BMC Genomics">
        <title>Correction to: Identification and distribution of gene clusters required for synthesis of sphingolipid metabolism inhibitors in diverse species of the filamentous fungus Fusarium.</title>
        <authorList>
            <person name="Kim H.S."/>
            <person name="Lohmar J.M."/>
            <person name="Busman M."/>
            <person name="Brown D.W."/>
            <person name="Naumann T.A."/>
            <person name="Divon H.H."/>
            <person name="Lysoe E."/>
            <person name="Uhlig S."/>
            <person name="Proctor R.H."/>
        </authorList>
    </citation>
    <scope>NUCLEOTIDE SEQUENCE [LARGE SCALE GENOMIC DNA]</scope>
    <source>
        <strain evidence="3 4">NRRL 25214</strain>
    </source>
</reference>
<gene>
    <name evidence="3" type="ORF">FANTH_3714</name>
</gene>
<evidence type="ECO:0000313" key="3">
    <source>
        <dbReference type="EMBL" id="KAF5251170.1"/>
    </source>
</evidence>
<sequence length="328" mass="36783">MSLFSSRPLTIGSSLLLMSPMPPQFAMREPLHLHSYANLIFLWGPPPSSPRALEQAISIIGNVKCSPEAIFADTGIRIHPWERRLSQKLAKLATKIYRLLGEYVNLWLGDINPEYWTLGTLERLYNLLFDATRHAWHGMKPTVYPTRLRDAHIFFSAPHRDLTGESDRSETEPSIPTARIPQTNPVTSKHPATESLEASPHQRRRKEIAVPAMTGDNTEFLSADCDLISELKQYQDDAKDSFLKMLRKLPTLATIAVEKLESERATTSQHVKSLKNDLANARECLAKLEDSTSRLMTGSAAHVANEEPLQRAKPIIEAASPETWSVVS</sequence>
<evidence type="ECO:0000256" key="1">
    <source>
        <dbReference type="SAM" id="Coils"/>
    </source>
</evidence>
<proteinExistence type="predicted"/>
<dbReference type="AlphaFoldDB" id="A0A8H4ZRM5"/>
<dbReference type="EMBL" id="JABEVY010000073">
    <property type="protein sequence ID" value="KAF5251170.1"/>
    <property type="molecule type" value="Genomic_DNA"/>
</dbReference>
<organism evidence="3 4">
    <name type="scientific">Fusarium anthophilum</name>
    <dbReference type="NCBI Taxonomy" id="48485"/>
    <lineage>
        <taxon>Eukaryota</taxon>
        <taxon>Fungi</taxon>
        <taxon>Dikarya</taxon>
        <taxon>Ascomycota</taxon>
        <taxon>Pezizomycotina</taxon>
        <taxon>Sordariomycetes</taxon>
        <taxon>Hypocreomycetidae</taxon>
        <taxon>Hypocreales</taxon>
        <taxon>Nectriaceae</taxon>
        <taxon>Fusarium</taxon>
        <taxon>Fusarium fujikuroi species complex</taxon>
    </lineage>
</organism>
<evidence type="ECO:0000313" key="4">
    <source>
        <dbReference type="Proteomes" id="UP000573603"/>
    </source>
</evidence>
<dbReference type="Proteomes" id="UP000573603">
    <property type="component" value="Unassembled WGS sequence"/>
</dbReference>
<feature type="coiled-coil region" evidence="1">
    <location>
        <begin position="257"/>
        <end position="291"/>
    </location>
</feature>